<accession>A0A1M6JS98</accession>
<dbReference type="STRING" id="797419.SAMN05216556_11925"/>
<organism evidence="1 2">
    <name type="scientific">Aequorivita viscosa</name>
    <dbReference type="NCBI Taxonomy" id="797419"/>
    <lineage>
        <taxon>Bacteria</taxon>
        <taxon>Pseudomonadati</taxon>
        <taxon>Bacteroidota</taxon>
        <taxon>Flavobacteriia</taxon>
        <taxon>Flavobacteriales</taxon>
        <taxon>Flavobacteriaceae</taxon>
        <taxon>Aequorivita</taxon>
    </lineage>
</organism>
<evidence type="ECO:0000313" key="1">
    <source>
        <dbReference type="EMBL" id="SHJ49614.1"/>
    </source>
</evidence>
<gene>
    <name evidence="1" type="ORF">SAMN04487908_11823</name>
</gene>
<dbReference type="EMBL" id="FQYV01000018">
    <property type="protein sequence ID" value="SHJ49614.1"/>
    <property type="molecule type" value="Genomic_DNA"/>
</dbReference>
<protein>
    <submittedName>
        <fullName evidence="1">Uncharacterized protein</fullName>
    </submittedName>
</protein>
<reference evidence="2" key="1">
    <citation type="submission" date="2016-11" db="EMBL/GenBank/DDBJ databases">
        <authorList>
            <person name="Varghese N."/>
            <person name="Submissions S."/>
        </authorList>
    </citation>
    <scope>NUCLEOTIDE SEQUENCE [LARGE SCALE GENOMIC DNA]</scope>
    <source>
        <strain evidence="2">DSM 26349</strain>
    </source>
</reference>
<proteinExistence type="predicted"/>
<dbReference type="Proteomes" id="UP000184172">
    <property type="component" value="Unassembled WGS sequence"/>
</dbReference>
<dbReference type="AlphaFoldDB" id="A0A1M6JS98"/>
<name>A0A1M6JS98_9FLAO</name>
<sequence>MRLIFLEFGNSLLDFFIFEVRNLNQLHWRIYSPNNLKKYKKWEELLNLEKRGK</sequence>
<evidence type="ECO:0000313" key="2">
    <source>
        <dbReference type="Proteomes" id="UP000184172"/>
    </source>
</evidence>
<keyword evidence="2" id="KW-1185">Reference proteome</keyword>